<dbReference type="InterPro" id="IPR002491">
    <property type="entry name" value="ABC_transptr_periplasmic_BD"/>
</dbReference>
<dbReference type="CDD" id="cd01146">
    <property type="entry name" value="FhuD"/>
    <property type="match status" value="1"/>
</dbReference>
<sequence>MTTPWIRTLAALAATVLLAAGCSGDDDGDVTETTDGDARIVEHAYGETTVEGTPERVVSLGLTDADPLLALGVEPVAIRPGYGVDGVGPWAREALGDASPEVLDAEEINVEQVAALDPDLIVAISADVDEATYDKLSKLAPTIVRPEGAINYGVSWEVATTMIGSAVDKADEAQTIIEDTKVAINDTLRANPHIDGTNGAIVRANPEGGWYIYTPVDARGQFMFELGVNLPPKLAKLDDGSSYWVDVSAEKTDDLEADVLVAIGDKDEQKLFKGNKLFQDLAVSRRGGVVYVPPEPLGQALSYTTVLSIPYALDALAPQISEALD</sequence>
<evidence type="ECO:0000259" key="6">
    <source>
        <dbReference type="PROSITE" id="PS50983"/>
    </source>
</evidence>
<dbReference type="KEGG" id="sgrg:L0C25_17665"/>
<dbReference type="Pfam" id="PF01497">
    <property type="entry name" value="Peripla_BP_2"/>
    <property type="match status" value="1"/>
</dbReference>
<evidence type="ECO:0000256" key="2">
    <source>
        <dbReference type="ARBA" id="ARBA00008814"/>
    </source>
</evidence>
<dbReference type="PROSITE" id="PS51257">
    <property type="entry name" value="PROKAR_LIPOPROTEIN"/>
    <property type="match status" value="1"/>
</dbReference>
<dbReference type="InterPro" id="IPR051313">
    <property type="entry name" value="Bact_iron-sidero_bind"/>
</dbReference>
<evidence type="ECO:0000256" key="4">
    <source>
        <dbReference type="ARBA" id="ARBA00022729"/>
    </source>
</evidence>
<dbReference type="PANTHER" id="PTHR30532">
    <property type="entry name" value="IRON III DICITRATE-BINDING PERIPLASMIC PROTEIN"/>
    <property type="match status" value="1"/>
</dbReference>
<evidence type="ECO:0000313" key="7">
    <source>
        <dbReference type="EMBL" id="UYM04349.1"/>
    </source>
</evidence>
<dbReference type="SUPFAM" id="SSF53807">
    <property type="entry name" value="Helical backbone' metal receptor"/>
    <property type="match status" value="1"/>
</dbReference>
<feature type="signal peptide" evidence="5">
    <location>
        <begin position="1"/>
        <end position="19"/>
    </location>
</feature>
<dbReference type="EMBL" id="CP094970">
    <property type="protein sequence ID" value="UYM04349.1"/>
    <property type="molecule type" value="Genomic_DNA"/>
</dbReference>
<dbReference type="Proteomes" id="UP001164390">
    <property type="component" value="Chromosome"/>
</dbReference>
<organism evidence="7 8">
    <name type="scientific">Solicola gregarius</name>
    <dbReference type="NCBI Taxonomy" id="2908642"/>
    <lineage>
        <taxon>Bacteria</taxon>
        <taxon>Bacillati</taxon>
        <taxon>Actinomycetota</taxon>
        <taxon>Actinomycetes</taxon>
        <taxon>Propionibacteriales</taxon>
        <taxon>Nocardioidaceae</taxon>
        <taxon>Solicola</taxon>
    </lineage>
</organism>
<dbReference type="PROSITE" id="PS50983">
    <property type="entry name" value="FE_B12_PBP"/>
    <property type="match status" value="1"/>
</dbReference>
<accession>A0AA46YK99</accession>
<evidence type="ECO:0000256" key="5">
    <source>
        <dbReference type="SAM" id="SignalP"/>
    </source>
</evidence>
<dbReference type="AlphaFoldDB" id="A0AA46YK99"/>
<name>A0AA46YK99_9ACTN</name>
<gene>
    <name evidence="7" type="ORF">L0C25_17665</name>
</gene>
<comment type="similarity">
    <text evidence="2">Belongs to the bacterial solute-binding protein 8 family.</text>
</comment>
<protein>
    <submittedName>
        <fullName evidence="7">Iron-siderophore ABC transporter substrate-binding protein</fullName>
    </submittedName>
</protein>
<dbReference type="GO" id="GO:1901678">
    <property type="term" value="P:iron coordination entity transport"/>
    <property type="evidence" value="ECO:0007669"/>
    <property type="project" value="UniProtKB-ARBA"/>
</dbReference>
<dbReference type="GO" id="GO:0030288">
    <property type="term" value="C:outer membrane-bounded periplasmic space"/>
    <property type="evidence" value="ECO:0007669"/>
    <property type="project" value="TreeGrafter"/>
</dbReference>
<keyword evidence="4 5" id="KW-0732">Signal</keyword>
<evidence type="ECO:0000256" key="1">
    <source>
        <dbReference type="ARBA" id="ARBA00004196"/>
    </source>
</evidence>
<reference evidence="7" key="1">
    <citation type="submission" date="2022-01" db="EMBL/GenBank/DDBJ databases">
        <title>Nocardioidaceae gen. sp. A5X3R13.</title>
        <authorList>
            <person name="Lopez Marin M.A."/>
            <person name="Uhlik O."/>
        </authorList>
    </citation>
    <scope>NUCLEOTIDE SEQUENCE</scope>
    <source>
        <strain evidence="7">A5X3R13</strain>
    </source>
</reference>
<dbReference type="Gene3D" id="3.40.50.1980">
    <property type="entry name" value="Nitrogenase molybdenum iron protein domain"/>
    <property type="match status" value="2"/>
</dbReference>
<feature type="domain" description="Fe/B12 periplasmic-binding" evidence="6">
    <location>
        <begin position="56"/>
        <end position="324"/>
    </location>
</feature>
<dbReference type="PANTHER" id="PTHR30532:SF24">
    <property type="entry name" value="FERRIC ENTEROBACTIN-BINDING PERIPLASMIC PROTEIN FEPB"/>
    <property type="match status" value="1"/>
</dbReference>
<evidence type="ECO:0000313" key="8">
    <source>
        <dbReference type="Proteomes" id="UP001164390"/>
    </source>
</evidence>
<proteinExistence type="inferred from homology"/>
<feature type="chain" id="PRO_5041215422" evidence="5">
    <location>
        <begin position="20"/>
        <end position="325"/>
    </location>
</feature>
<evidence type="ECO:0000256" key="3">
    <source>
        <dbReference type="ARBA" id="ARBA00022448"/>
    </source>
</evidence>
<keyword evidence="3" id="KW-0813">Transport</keyword>
<comment type="subcellular location">
    <subcellularLocation>
        <location evidence="1">Cell envelope</location>
    </subcellularLocation>
</comment>
<keyword evidence="8" id="KW-1185">Reference proteome</keyword>
<dbReference type="RefSeq" id="WP_271633040.1">
    <property type="nucleotide sequence ID" value="NZ_CP094970.1"/>
</dbReference>